<reference evidence="1 2" key="1">
    <citation type="journal article" date="2010" name="J. Bacteriol.">
        <title>Genome sequence of the oligotrophic marine Gammaproteobacterium HTCC2143, isolated from the Oregon Coast.</title>
        <authorList>
            <person name="Oh H.M."/>
            <person name="Kang I."/>
            <person name="Ferriera S."/>
            <person name="Giovannoni S.J."/>
            <person name="Cho J.C."/>
        </authorList>
    </citation>
    <scope>NUCLEOTIDE SEQUENCE [LARGE SCALE GENOMIC DNA]</scope>
    <source>
        <strain evidence="1 2">HTCC2143</strain>
    </source>
</reference>
<protein>
    <submittedName>
        <fullName evidence="1">Uncharacterized protein</fullName>
    </submittedName>
</protein>
<accession>A0YDY2</accession>
<evidence type="ECO:0000313" key="2">
    <source>
        <dbReference type="Proteomes" id="UP000004931"/>
    </source>
</evidence>
<dbReference type="EMBL" id="AAVT01000005">
    <property type="protein sequence ID" value="EAW31016.1"/>
    <property type="molecule type" value="Genomic_DNA"/>
</dbReference>
<evidence type="ECO:0000313" key="1">
    <source>
        <dbReference type="EMBL" id="EAW31016.1"/>
    </source>
</evidence>
<proteinExistence type="predicted"/>
<comment type="caution">
    <text evidence="1">The sequence shown here is derived from an EMBL/GenBank/DDBJ whole genome shotgun (WGS) entry which is preliminary data.</text>
</comment>
<name>A0YDY2_9GAMM</name>
<organism evidence="1 2">
    <name type="scientific">marine gamma proteobacterium HTCC2143</name>
    <dbReference type="NCBI Taxonomy" id="247633"/>
    <lineage>
        <taxon>Bacteria</taxon>
        <taxon>Pseudomonadati</taxon>
        <taxon>Pseudomonadota</taxon>
        <taxon>Gammaproteobacteria</taxon>
        <taxon>Cellvibrionales</taxon>
        <taxon>Spongiibacteraceae</taxon>
        <taxon>BD1-7 clade</taxon>
    </lineage>
</organism>
<keyword evidence="2" id="KW-1185">Reference proteome</keyword>
<gene>
    <name evidence="1" type="ORF">GP2143_10477</name>
</gene>
<sequence length="73" mass="8263">MDEWCYAENINWAGSYQTLSGEQGKGLMRVKKIHHVHFLVDDVKARNSQSSNFLGLDGLSVKSCHNGELARRE</sequence>
<dbReference type="Proteomes" id="UP000004931">
    <property type="component" value="Unassembled WGS sequence"/>
</dbReference>
<dbReference type="AlphaFoldDB" id="A0YDY2"/>
<dbReference type="STRING" id="247633.GP2143_10477"/>